<evidence type="ECO:0000256" key="1">
    <source>
        <dbReference type="SAM" id="MobiDB-lite"/>
    </source>
</evidence>
<dbReference type="Proteomes" id="UP000192472">
    <property type="component" value="Unassembled WGS sequence"/>
</dbReference>
<keyword evidence="2" id="KW-0472">Membrane</keyword>
<evidence type="ECO:0000313" key="4">
    <source>
        <dbReference type="Proteomes" id="UP000192472"/>
    </source>
</evidence>
<gene>
    <name evidence="3" type="ORF">SAMN04488029_1075</name>
</gene>
<protein>
    <submittedName>
        <fullName evidence="3">Uncharacterized protein</fullName>
    </submittedName>
</protein>
<feature type="transmembrane region" description="Helical" evidence="2">
    <location>
        <begin position="165"/>
        <end position="185"/>
    </location>
</feature>
<reference evidence="3 4" key="1">
    <citation type="submission" date="2017-04" db="EMBL/GenBank/DDBJ databases">
        <authorList>
            <person name="Afonso C.L."/>
            <person name="Miller P.J."/>
            <person name="Scott M.A."/>
            <person name="Spackman E."/>
            <person name="Goraichik I."/>
            <person name="Dimitrov K.M."/>
            <person name="Suarez D.L."/>
            <person name="Swayne D.E."/>
        </authorList>
    </citation>
    <scope>NUCLEOTIDE SEQUENCE [LARGE SCALE GENOMIC DNA]</scope>
    <source>
        <strain evidence="3 4">DSM 26133</strain>
    </source>
</reference>
<dbReference type="OrthoDB" id="981491at2"/>
<dbReference type="EMBL" id="FWYF01000001">
    <property type="protein sequence ID" value="SMD32724.1"/>
    <property type="molecule type" value="Genomic_DNA"/>
</dbReference>
<evidence type="ECO:0000313" key="3">
    <source>
        <dbReference type="EMBL" id="SMD32724.1"/>
    </source>
</evidence>
<keyword evidence="2" id="KW-0812">Transmembrane</keyword>
<evidence type="ECO:0000256" key="2">
    <source>
        <dbReference type="SAM" id="Phobius"/>
    </source>
</evidence>
<proteinExistence type="predicted"/>
<name>A0A1W2G897_REIFA</name>
<dbReference type="STRING" id="692418.SAMN04488029_1075"/>
<feature type="region of interest" description="Disordered" evidence="1">
    <location>
        <begin position="215"/>
        <end position="234"/>
    </location>
</feature>
<dbReference type="AlphaFoldDB" id="A0A1W2G897"/>
<accession>A0A1W2G897</accession>
<organism evidence="3 4">
    <name type="scientific">Reichenbachiella faecimaris</name>
    <dbReference type="NCBI Taxonomy" id="692418"/>
    <lineage>
        <taxon>Bacteria</taxon>
        <taxon>Pseudomonadati</taxon>
        <taxon>Bacteroidota</taxon>
        <taxon>Cytophagia</taxon>
        <taxon>Cytophagales</taxon>
        <taxon>Reichenbachiellaceae</taxon>
        <taxon>Reichenbachiella</taxon>
    </lineage>
</organism>
<keyword evidence="4" id="KW-1185">Reference proteome</keyword>
<sequence length="234" mass="26484">MMENADSNSSKQVDRHQSQIPQDIKNQWQTKLMPWMVAMPTLLILLFVYLATMQLKKFDTILENKNSSVIDEITQDESLDLSEFKNSMDYVRWVTLVRMEERSLNRRYTQGGVLLAARVFTKYLGFFTGMILAIVGAVFIIGKLQEKTTEIEGEVGNGMKGKLSSSSPGIIFGVLGTILMVSTILQHNEITVSDQPLFLNSTNLYLNTAGQHAKKPEKEEFQIQEINDNEVESP</sequence>
<feature type="transmembrane region" description="Helical" evidence="2">
    <location>
        <begin position="123"/>
        <end position="145"/>
    </location>
</feature>
<feature type="transmembrane region" description="Helical" evidence="2">
    <location>
        <begin position="32"/>
        <end position="51"/>
    </location>
</feature>
<keyword evidence="2" id="KW-1133">Transmembrane helix</keyword>
<feature type="compositionally biased region" description="Polar residues" evidence="1">
    <location>
        <begin position="1"/>
        <end position="11"/>
    </location>
</feature>
<feature type="region of interest" description="Disordered" evidence="1">
    <location>
        <begin position="1"/>
        <end position="20"/>
    </location>
</feature>
<dbReference type="RefSeq" id="WP_139793751.1">
    <property type="nucleotide sequence ID" value="NZ_FWYF01000001.1"/>
</dbReference>